<dbReference type="SUPFAM" id="SSF53756">
    <property type="entry name" value="UDP-Glycosyltransferase/glycogen phosphorylase"/>
    <property type="match status" value="1"/>
</dbReference>
<evidence type="ECO:0000313" key="2">
    <source>
        <dbReference type="Proteomes" id="UP000234479"/>
    </source>
</evidence>
<reference evidence="1 2" key="1">
    <citation type="submission" date="2017-12" db="EMBL/GenBank/DDBJ databases">
        <title>The genome sequence of Caulobacter sp. 410.</title>
        <authorList>
            <person name="Gao J."/>
            <person name="Mao X."/>
            <person name="Sun J."/>
        </authorList>
    </citation>
    <scope>NUCLEOTIDE SEQUENCE [LARGE SCALE GENOMIC DNA]</scope>
    <source>
        <strain evidence="1 2">410</strain>
    </source>
</reference>
<protein>
    <recommendedName>
        <fullName evidence="3">Glycosyl transferase family 1 domain-containing protein</fullName>
    </recommendedName>
</protein>
<proteinExistence type="predicted"/>
<dbReference type="Gene3D" id="3.40.50.2000">
    <property type="entry name" value="Glycogen Phosphorylase B"/>
    <property type="match status" value="1"/>
</dbReference>
<dbReference type="Proteomes" id="UP000234479">
    <property type="component" value="Unassembled WGS sequence"/>
</dbReference>
<evidence type="ECO:0008006" key="3">
    <source>
        <dbReference type="Google" id="ProtNLM"/>
    </source>
</evidence>
<dbReference type="EMBL" id="PJRS01000049">
    <property type="protein sequence ID" value="PLR18833.1"/>
    <property type="molecule type" value="Genomic_DNA"/>
</dbReference>
<gene>
    <name evidence="1" type="ORF">SGCZBJ_24670</name>
</gene>
<comment type="caution">
    <text evidence="1">The sequence shown here is derived from an EMBL/GenBank/DDBJ whole genome shotgun (WGS) entry which is preliminary data.</text>
</comment>
<organism evidence="1 2">
    <name type="scientific">Caulobacter zeae</name>
    <dbReference type="NCBI Taxonomy" id="2055137"/>
    <lineage>
        <taxon>Bacteria</taxon>
        <taxon>Pseudomonadati</taxon>
        <taxon>Pseudomonadota</taxon>
        <taxon>Alphaproteobacteria</taxon>
        <taxon>Caulobacterales</taxon>
        <taxon>Caulobacteraceae</taxon>
        <taxon>Caulobacter</taxon>
    </lineage>
</organism>
<name>A0A2N5CYF1_9CAUL</name>
<sequence>MVCDPVCVLPYGHAMPALNHYRRLLLPRFEDVKCLASKSFSEKLAVENDFEQAFTFLYNKYIPVMGEARFNEMVKAHPAFSDAFADPYERVATADAVDILGRHEIASEDTIFMPGADFYGIVGFLNACAARPAAQRPKIFIRLIGVLEAATPFYDDPMGELCRRIRAASAAGVRLYLSAETPAYADYVNEQTGLITYLTPYPETSERLPLPETDDFNVLCAGSARLDKGFHHLLEIMQGVHANPSRRKVLLTTQTLPVKGSEAWDSYTSQLYATSGVTLLEPVISSELMHDLYRACDIVLLPYAQDVYRMRGSAVMMEAAGAGRLCLTLRGTAFSRQVEYYGLGEVVDTIRDIPDAIRKMAAMPRDRMQGRIDQARARFFLDINAAYAHWLSL</sequence>
<evidence type="ECO:0000313" key="1">
    <source>
        <dbReference type="EMBL" id="PLR18833.1"/>
    </source>
</evidence>
<keyword evidence="2" id="KW-1185">Reference proteome</keyword>
<accession>A0A2N5CYF1</accession>
<dbReference type="AlphaFoldDB" id="A0A2N5CYF1"/>